<name>E6PLX8_9ZZZZ</name>
<gene>
    <name evidence="2" type="ORF">CARN2_0916</name>
</gene>
<proteinExistence type="predicted"/>
<comment type="caution">
    <text evidence="2">The sequence shown here is derived from an EMBL/GenBank/DDBJ whole genome shotgun (WGS) entry which is preliminary data.</text>
</comment>
<evidence type="ECO:0000313" key="2">
    <source>
        <dbReference type="EMBL" id="CBH95930.1"/>
    </source>
</evidence>
<protein>
    <submittedName>
        <fullName evidence="2">Uncharacterized protein</fullName>
    </submittedName>
</protein>
<dbReference type="AlphaFoldDB" id="E6PLX8"/>
<sequence length="154" mass="15955">MNARAIIRSIRLVAVTMLVLLLTLAPFVHGHLGQPVQRGWHIHAGPLQVGGSSNAPLAASGAQRAGSGLFAHEPPEVEVFVGPNTMRVLRIASAYIPTPAPQPWLHAGPAHALVLARQTAAERVGHADARPTTPASRGVAGLPPPGHAPPLLLA</sequence>
<feature type="region of interest" description="Disordered" evidence="1">
    <location>
        <begin position="123"/>
        <end position="154"/>
    </location>
</feature>
<dbReference type="EMBL" id="CABM01000015">
    <property type="protein sequence ID" value="CBH95930.1"/>
    <property type="molecule type" value="Genomic_DNA"/>
</dbReference>
<evidence type="ECO:0000256" key="1">
    <source>
        <dbReference type="SAM" id="MobiDB-lite"/>
    </source>
</evidence>
<organism evidence="2">
    <name type="scientific">mine drainage metagenome</name>
    <dbReference type="NCBI Taxonomy" id="410659"/>
    <lineage>
        <taxon>unclassified sequences</taxon>
        <taxon>metagenomes</taxon>
        <taxon>ecological metagenomes</taxon>
    </lineage>
</organism>
<reference evidence="2" key="1">
    <citation type="submission" date="2009-10" db="EMBL/GenBank/DDBJ databases">
        <title>Diversity of trophic interactions inside an arsenic-rich microbial ecosystem.</title>
        <authorList>
            <person name="Bertin P.N."/>
            <person name="Heinrich-Salmeron A."/>
            <person name="Pelletier E."/>
            <person name="Goulhen-Chollet F."/>
            <person name="Arsene-Ploetze F."/>
            <person name="Gallien S."/>
            <person name="Calteau A."/>
            <person name="Vallenet D."/>
            <person name="Casiot C."/>
            <person name="Chane-Woon-Ming B."/>
            <person name="Giloteaux L."/>
            <person name="Barakat M."/>
            <person name="Bonnefoy V."/>
            <person name="Bruneel O."/>
            <person name="Chandler M."/>
            <person name="Cleiss J."/>
            <person name="Duran R."/>
            <person name="Elbaz-Poulichet F."/>
            <person name="Fonknechten N."/>
            <person name="Lauga B."/>
            <person name="Mornico D."/>
            <person name="Ortet P."/>
            <person name="Schaeffer C."/>
            <person name="Siguier P."/>
            <person name="Alexander Thil Smith A."/>
            <person name="Van Dorsselaer A."/>
            <person name="Weissenbach J."/>
            <person name="Medigue C."/>
            <person name="Le Paslier D."/>
        </authorList>
    </citation>
    <scope>NUCLEOTIDE SEQUENCE</scope>
</reference>
<accession>E6PLX8</accession>